<evidence type="ECO:0000313" key="3">
    <source>
        <dbReference type="EMBL" id="QGQ97321.1"/>
    </source>
</evidence>
<feature type="signal peptide" evidence="2">
    <location>
        <begin position="1"/>
        <end position="24"/>
    </location>
</feature>
<protein>
    <submittedName>
        <fullName evidence="3">Extracellular solute-binding protein</fullName>
    </submittedName>
</protein>
<evidence type="ECO:0000256" key="1">
    <source>
        <dbReference type="SAM" id="MobiDB-lite"/>
    </source>
</evidence>
<feature type="compositionally biased region" description="Polar residues" evidence="1">
    <location>
        <begin position="31"/>
        <end position="49"/>
    </location>
</feature>
<reference evidence="4" key="1">
    <citation type="submission" date="2018-11" db="EMBL/GenBank/DDBJ databases">
        <title>Complete genome sequence of Paenibacillus sp. ML311-T8.</title>
        <authorList>
            <person name="Nam Y.-D."/>
            <person name="Kang J."/>
            <person name="Chung W.-H."/>
            <person name="Park Y.S."/>
        </authorList>
    </citation>
    <scope>NUCLEOTIDE SEQUENCE [LARGE SCALE GENOMIC DNA]</scope>
    <source>
        <strain evidence="4">ML311-T8</strain>
    </source>
</reference>
<dbReference type="Proteomes" id="UP000426246">
    <property type="component" value="Chromosome"/>
</dbReference>
<evidence type="ECO:0000256" key="2">
    <source>
        <dbReference type="SAM" id="SignalP"/>
    </source>
</evidence>
<accession>A0A6B8RLP8</accession>
<dbReference type="EMBL" id="CP034235">
    <property type="protein sequence ID" value="QGQ97321.1"/>
    <property type="molecule type" value="Genomic_DNA"/>
</dbReference>
<dbReference type="SUPFAM" id="SSF53850">
    <property type="entry name" value="Periplasmic binding protein-like II"/>
    <property type="match status" value="1"/>
</dbReference>
<dbReference type="Gene3D" id="3.40.190.10">
    <property type="entry name" value="Periplasmic binding protein-like II"/>
    <property type="match status" value="2"/>
</dbReference>
<sequence length="566" mass="62772">MKKMKLRRVLPFVLVTLLMVFIIAACESAPSQSDAGTTKESAGTSSNPPENMDPNGKYSKPVTLSRGVQTAAATKLLDGETLDDNRWSRLIKDKLNIDLKVSFSADSSTDAYKNKLNAIIASGDLPDTFQTQDANVFLQLAKNGQLADLTDVYNKYASDSVKAYQTRFADSFKGATIDGKLYAIPRMNDNFHEAPFLWIREDWLKNTNSQPPKTIEEMVALAKKFATGDPDGNGINGDTYGLALNKDLIRQNHGSILGLVSAFAVPGRDESMFYRDENGKMTFAWTQPNMKAALSQLADMYKEGLIDKEFTSKDESALVEDITSGKIGMAYGSNWGTWYPYNNVYKKDGVIVHPYPIPTKDGYDYKIGIESNAVGQMTMVSAKAKNPEAVIKILNLYDQTVNYSTKEDYLKYWSNEQYRLSPIYIDQPGEVYAADLLKAFDKGSSDGLAPAAKPLYDYIIGFEDGSLAKDDNAFGTWGQMSKSGSLPWVLNKYIPDNAIVQSILGIERPEVWLTNVSSLDTLTITTFTNIITGAKPVDYFDTFVKQWLKAGGQQTLDELDKMYPAK</sequence>
<dbReference type="AlphaFoldDB" id="A0A6B8RLP8"/>
<dbReference type="OrthoDB" id="2650856at2"/>
<organism evidence="3 4">
    <name type="scientific">Paenibacillus psychroresistens</name>
    <dbReference type="NCBI Taxonomy" id="1778678"/>
    <lineage>
        <taxon>Bacteria</taxon>
        <taxon>Bacillati</taxon>
        <taxon>Bacillota</taxon>
        <taxon>Bacilli</taxon>
        <taxon>Bacillales</taxon>
        <taxon>Paenibacillaceae</taxon>
        <taxon>Paenibacillus</taxon>
    </lineage>
</organism>
<dbReference type="PANTHER" id="PTHR43649">
    <property type="entry name" value="ARABINOSE-BINDING PROTEIN-RELATED"/>
    <property type="match status" value="1"/>
</dbReference>
<dbReference type="InterPro" id="IPR006059">
    <property type="entry name" value="SBP"/>
</dbReference>
<dbReference type="Pfam" id="PF01547">
    <property type="entry name" value="SBP_bac_1"/>
    <property type="match status" value="1"/>
</dbReference>
<dbReference type="PROSITE" id="PS51257">
    <property type="entry name" value="PROKAR_LIPOPROTEIN"/>
    <property type="match status" value="1"/>
</dbReference>
<keyword evidence="2" id="KW-0732">Signal</keyword>
<dbReference type="InterPro" id="IPR050490">
    <property type="entry name" value="Bact_solute-bd_prot1"/>
</dbReference>
<evidence type="ECO:0000313" key="4">
    <source>
        <dbReference type="Proteomes" id="UP000426246"/>
    </source>
</evidence>
<feature type="region of interest" description="Disordered" evidence="1">
    <location>
        <begin position="31"/>
        <end position="61"/>
    </location>
</feature>
<keyword evidence="4" id="KW-1185">Reference proteome</keyword>
<proteinExistence type="predicted"/>
<gene>
    <name evidence="3" type="ORF">EHS13_21735</name>
</gene>
<feature type="chain" id="PRO_5039167951" evidence="2">
    <location>
        <begin position="25"/>
        <end position="566"/>
    </location>
</feature>
<name>A0A6B8RLP8_9BACL</name>
<dbReference type="KEGG" id="ppsc:EHS13_21735"/>